<feature type="compositionally biased region" description="Basic and acidic residues" evidence="1">
    <location>
        <begin position="16"/>
        <end position="26"/>
    </location>
</feature>
<dbReference type="AlphaFoldDB" id="A0AAW0TMF4"/>
<evidence type="ECO:0000313" key="3">
    <source>
        <dbReference type="Proteomes" id="UP001487740"/>
    </source>
</evidence>
<keyword evidence="3" id="KW-1185">Reference proteome</keyword>
<gene>
    <name evidence="2" type="ORF">O3P69_020588</name>
</gene>
<dbReference type="Proteomes" id="UP001487740">
    <property type="component" value="Unassembled WGS sequence"/>
</dbReference>
<name>A0AAW0TMF4_SCYPA</name>
<comment type="caution">
    <text evidence="2">The sequence shown here is derived from an EMBL/GenBank/DDBJ whole genome shotgun (WGS) entry which is preliminary data.</text>
</comment>
<sequence>MNVDASLTNKALVMTVKDERKQKHDGSQTQGRVGRGATNRSAGHSLTAEDRRHRGRRYKGWKLEKTHTWHQLLTLQWQKQQFSRRLCGVACIFKAERMLLVLYTLQGRGRVGWEFSLRMVETMLFGITDALRDTLHRWKYVDSTFTAAVHNDHPN</sequence>
<accession>A0AAW0TMF4</accession>
<evidence type="ECO:0000313" key="2">
    <source>
        <dbReference type="EMBL" id="KAK8388692.1"/>
    </source>
</evidence>
<organism evidence="2 3">
    <name type="scientific">Scylla paramamosain</name>
    <name type="common">Mud crab</name>
    <dbReference type="NCBI Taxonomy" id="85552"/>
    <lineage>
        <taxon>Eukaryota</taxon>
        <taxon>Metazoa</taxon>
        <taxon>Ecdysozoa</taxon>
        <taxon>Arthropoda</taxon>
        <taxon>Crustacea</taxon>
        <taxon>Multicrustacea</taxon>
        <taxon>Malacostraca</taxon>
        <taxon>Eumalacostraca</taxon>
        <taxon>Eucarida</taxon>
        <taxon>Decapoda</taxon>
        <taxon>Pleocyemata</taxon>
        <taxon>Brachyura</taxon>
        <taxon>Eubrachyura</taxon>
        <taxon>Portunoidea</taxon>
        <taxon>Portunidae</taxon>
        <taxon>Portuninae</taxon>
        <taxon>Scylla</taxon>
    </lineage>
</organism>
<reference evidence="2 3" key="1">
    <citation type="submission" date="2023-03" db="EMBL/GenBank/DDBJ databases">
        <title>High-quality genome of Scylla paramamosain provides insights in environmental adaptation.</title>
        <authorList>
            <person name="Zhang L."/>
        </authorList>
    </citation>
    <scope>NUCLEOTIDE SEQUENCE [LARGE SCALE GENOMIC DNA]</scope>
    <source>
        <strain evidence="2">LZ_2023a</strain>
        <tissue evidence="2">Muscle</tissue>
    </source>
</reference>
<protein>
    <submittedName>
        <fullName evidence="2">Uncharacterized protein</fullName>
    </submittedName>
</protein>
<evidence type="ECO:0000256" key="1">
    <source>
        <dbReference type="SAM" id="MobiDB-lite"/>
    </source>
</evidence>
<proteinExistence type="predicted"/>
<dbReference type="EMBL" id="JARAKH010000028">
    <property type="protein sequence ID" value="KAK8388692.1"/>
    <property type="molecule type" value="Genomic_DNA"/>
</dbReference>
<feature type="region of interest" description="Disordered" evidence="1">
    <location>
        <begin position="15"/>
        <end position="52"/>
    </location>
</feature>